<dbReference type="GO" id="GO:0046872">
    <property type="term" value="F:metal ion binding"/>
    <property type="evidence" value="ECO:0007669"/>
    <property type="project" value="UniProtKB-KW"/>
</dbReference>
<dbReference type="InterPro" id="IPR017850">
    <property type="entry name" value="Alkaline_phosphatase_core_sf"/>
</dbReference>
<organism evidence="5 6">
    <name type="scientific">[Clostridium] citroniae WAL-19142</name>
    <dbReference type="NCBI Taxonomy" id="742734"/>
    <lineage>
        <taxon>Bacteria</taxon>
        <taxon>Bacillati</taxon>
        <taxon>Bacillota</taxon>
        <taxon>Clostridia</taxon>
        <taxon>Lachnospirales</taxon>
        <taxon>Lachnospiraceae</taxon>
        <taxon>Enterocloster</taxon>
    </lineage>
</organism>
<dbReference type="Gene3D" id="3.40.720.10">
    <property type="entry name" value="Alkaline Phosphatase, subunit A"/>
    <property type="match status" value="1"/>
</dbReference>
<feature type="compositionally biased region" description="Basic and acidic residues" evidence="3">
    <location>
        <begin position="468"/>
        <end position="480"/>
    </location>
</feature>
<comment type="caution">
    <text evidence="5">The sequence shown here is derived from an EMBL/GenBank/DDBJ whole genome shotgun (WGS) entry which is preliminary data.</text>
</comment>
<dbReference type="SUPFAM" id="SSF53649">
    <property type="entry name" value="Alkaline phosphatase-like"/>
    <property type="match status" value="1"/>
</dbReference>
<feature type="region of interest" description="Disordered" evidence="3">
    <location>
        <begin position="468"/>
        <end position="490"/>
    </location>
</feature>
<keyword evidence="2" id="KW-0378">Hydrolase</keyword>
<dbReference type="RefSeq" id="WP_048929542.1">
    <property type="nucleotide sequence ID" value="NZ_KQ235876.1"/>
</dbReference>
<dbReference type="InterPro" id="IPR000917">
    <property type="entry name" value="Sulfatase_N"/>
</dbReference>
<dbReference type="GO" id="GO:0005737">
    <property type="term" value="C:cytoplasm"/>
    <property type="evidence" value="ECO:0007669"/>
    <property type="project" value="TreeGrafter"/>
</dbReference>
<dbReference type="PATRIC" id="fig|742734.4.peg.1625"/>
<dbReference type="PANTHER" id="PTHR45953:SF1">
    <property type="entry name" value="IDURONATE 2-SULFATASE"/>
    <property type="match status" value="1"/>
</dbReference>
<dbReference type="Proteomes" id="UP000037392">
    <property type="component" value="Unassembled WGS sequence"/>
</dbReference>
<gene>
    <name evidence="5" type="ORF">HMPREF9470_01522</name>
</gene>
<evidence type="ECO:0000259" key="4">
    <source>
        <dbReference type="Pfam" id="PF00884"/>
    </source>
</evidence>
<evidence type="ECO:0000256" key="3">
    <source>
        <dbReference type="SAM" id="MobiDB-lite"/>
    </source>
</evidence>
<evidence type="ECO:0000256" key="1">
    <source>
        <dbReference type="ARBA" id="ARBA00022723"/>
    </source>
</evidence>
<dbReference type="CDD" id="cd16148">
    <property type="entry name" value="sulfatase_like"/>
    <property type="match status" value="1"/>
</dbReference>
<sequence length="490" mass="57776">MKVINIMYDSLNRHLLSPYGCDFTITENFRRLQERTAAFDCFYAGSLPCMPARREMHTGRYNFLHRSWGPMEPYDNSVYELLGKNGIYTHFISDHAHYWQEGGLTYHTKFSTYEFVRGQEGDLWKGDVCGYTDFQDLKRQEYVNREYIKDEEDFPHVRVFRSAMEFLEKNVEQDNWCLHVEYFDPHEPFYVPESYKKMYSDKALSFDWPPYEPVTDEETLESVRLNYCALLTFCDTYLGKLLDFMDEHDMWKDTMLIVNTDHGFLLGEHGYYAKNYMPLYEEITHLPFFIWDPVSGGKNVRNQALSQTIDIAPTLCDFFHIGIPEQMQGRSLLPVLRQGAVGREYALFGGFGKHVNITDGDYVYMRSGREETLYNYTIMPTHIFTPFSVEELKKAERELCDSFEFTKGVPLMKIPAETSTSPDNSSYWYDRHMKYGDLLFDLKEDPGQNHPIKDKAVEERMKEAMIRLMRESEAPEEQYKRLGLQGRHSR</sequence>
<dbReference type="GeneID" id="93164605"/>
<feature type="domain" description="Sulfatase N-terminal" evidence="4">
    <location>
        <begin position="3"/>
        <end position="320"/>
    </location>
</feature>
<keyword evidence="1" id="KW-0479">Metal-binding</keyword>
<evidence type="ECO:0000313" key="5">
    <source>
        <dbReference type="EMBL" id="KMW22293.1"/>
    </source>
</evidence>
<proteinExistence type="predicted"/>
<protein>
    <recommendedName>
        <fullName evidence="4">Sulfatase N-terminal domain-containing protein</fullName>
    </recommendedName>
</protein>
<dbReference type="OrthoDB" id="279611at2"/>
<dbReference type="AlphaFoldDB" id="A0A0J9CAV1"/>
<evidence type="ECO:0000256" key="2">
    <source>
        <dbReference type="ARBA" id="ARBA00022801"/>
    </source>
</evidence>
<dbReference type="Pfam" id="PF00884">
    <property type="entry name" value="Sulfatase"/>
    <property type="match status" value="1"/>
</dbReference>
<evidence type="ECO:0000313" key="6">
    <source>
        <dbReference type="Proteomes" id="UP000037392"/>
    </source>
</evidence>
<dbReference type="PANTHER" id="PTHR45953">
    <property type="entry name" value="IDURONATE 2-SULFATASE"/>
    <property type="match status" value="1"/>
</dbReference>
<accession>A0A0J9CAV1</accession>
<reference evidence="5 6" key="1">
    <citation type="submission" date="2011-04" db="EMBL/GenBank/DDBJ databases">
        <title>The Genome Sequence of Clostridium citroniae WAL-19142.</title>
        <authorList>
            <consortium name="The Broad Institute Genome Sequencing Platform"/>
            <person name="Earl A."/>
            <person name="Ward D."/>
            <person name="Feldgarden M."/>
            <person name="Gevers D."/>
            <person name="Warren Y.A."/>
            <person name="Tyrrell K.L."/>
            <person name="Citron D.M."/>
            <person name="Goldstein E.J."/>
            <person name="Daigneault M."/>
            <person name="Allen-Vercoe E."/>
            <person name="Young S.K."/>
            <person name="Zeng Q."/>
            <person name="Gargeya S."/>
            <person name="Fitzgerald M."/>
            <person name="Haas B."/>
            <person name="Abouelleil A."/>
            <person name="Alvarado L."/>
            <person name="Arachchi H.M."/>
            <person name="Berlin A."/>
            <person name="Brown A."/>
            <person name="Chapman S.B."/>
            <person name="Chen Z."/>
            <person name="Dunbar C."/>
            <person name="Freedman E."/>
            <person name="Gearin G."/>
            <person name="Gellesch M."/>
            <person name="Goldberg J."/>
            <person name="Griggs A."/>
            <person name="Gujja S."/>
            <person name="Heilman E.R."/>
            <person name="Heiman D."/>
            <person name="Howarth C."/>
            <person name="Larson L."/>
            <person name="Lui A."/>
            <person name="MacDonald P.J."/>
            <person name="Mehta T."/>
            <person name="Montmayeur A."/>
            <person name="Murphy C."/>
            <person name="Neiman D."/>
            <person name="Pearson M."/>
            <person name="Priest M."/>
            <person name="Roberts A."/>
            <person name="Saif S."/>
            <person name="Shea T."/>
            <person name="Shenoy N."/>
            <person name="Sisk P."/>
            <person name="Stolte C."/>
            <person name="Sykes S."/>
            <person name="White J."/>
            <person name="Yandava C."/>
            <person name="Wortman J."/>
            <person name="Nusbaum C."/>
            <person name="Birren B."/>
        </authorList>
    </citation>
    <scope>NUCLEOTIDE SEQUENCE [LARGE SCALE GENOMIC DNA]</scope>
    <source>
        <strain evidence="5 6">WAL-19142</strain>
    </source>
</reference>
<dbReference type="EMBL" id="ADLK01000011">
    <property type="protein sequence ID" value="KMW22293.1"/>
    <property type="molecule type" value="Genomic_DNA"/>
</dbReference>
<dbReference type="GO" id="GO:0008484">
    <property type="term" value="F:sulfuric ester hydrolase activity"/>
    <property type="evidence" value="ECO:0007669"/>
    <property type="project" value="TreeGrafter"/>
</dbReference>
<name>A0A0J9CAV1_9FIRM</name>